<keyword evidence="3 6" id="KW-0963">Cytoplasm</keyword>
<dbReference type="GO" id="GO:0005829">
    <property type="term" value="C:cytosol"/>
    <property type="evidence" value="ECO:0007669"/>
    <property type="project" value="TreeGrafter"/>
</dbReference>
<dbReference type="PROSITE" id="PS51440">
    <property type="entry name" value="TIM_2"/>
    <property type="match status" value="1"/>
</dbReference>
<dbReference type="GO" id="GO:0006094">
    <property type="term" value="P:gluconeogenesis"/>
    <property type="evidence" value="ECO:0007669"/>
    <property type="project" value="UniProtKB-UniRule"/>
</dbReference>
<comment type="similarity">
    <text evidence="1 6 7">Belongs to the triosephosphate isomerase family.</text>
</comment>
<dbReference type="CDD" id="cd00311">
    <property type="entry name" value="TIM"/>
    <property type="match status" value="1"/>
</dbReference>
<dbReference type="GO" id="GO:0046166">
    <property type="term" value="P:glyceraldehyde-3-phosphate biosynthetic process"/>
    <property type="evidence" value="ECO:0007669"/>
    <property type="project" value="TreeGrafter"/>
</dbReference>
<dbReference type="InterPro" id="IPR020861">
    <property type="entry name" value="Triosephosphate_isomerase_AS"/>
</dbReference>
<evidence type="ECO:0000256" key="6">
    <source>
        <dbReference type="HAMAP-Rule" id="MF_00147"/>
    </source>
</evidence>
<dbReference type="Pfam" id="PF00121">
    <property type="entry name" value="TIM"/>
    <property type="match status" value="1"/>
</dbReference>
<protein>
    <recommendedName>
        <fullName evidence="6 7">Triosephosphate isomerase</fullName>
        <shortName evidence="6">TIM</shortName>
        <shortName evidence="6">TPI</shortName>
        <ecNumber evidence="6 7">5.3.1.1</ecNumber>
    </recommendedName>
    <alternativeName>
        <fullName evidence="6">Triose-phosphate isomerase</fullName>
    </alternativeName>
</protein>
<dbReference type="SUPFAM" id="SSF51351">
    <property type="entry name" value="Triosephosphate isomerase (TIM)"/>
    <property type="match status" value="1"/>
</dbReference>
<dbReference type="InterPro" id="IPR035990">
    <property type="entry name" value="TIM_sf"/>
</dbReference>
<feature type="binding site" evidence="6">
    <location>
        <begin position="276"/>
        <end position="277"/>
    </location>
    <ligand>
        <name>substrate</name>
    </ligand>
</feature>
<comment type="caution">
    <text evidence="8">The sequence shown here is derived from an EMBL/GenBank/DDBJ whole genome shotgun (WGS) entry which is preliminary data.</text>
</comment>
<feature type="active site" description="Proton acceptor" evidence="6">
    <location>
        <position position="212"/>
    </location>
</feature>
<organism evidence="8 9">
    <name type="scientific">Candidatus Acididesulfobacter diazotrophicus</name>
    <dbReference type="NCBI Taxonomy" id="2597226"/>
    <lineage>
        <taxon>Bacteria</taxon>
        <taxon>Deltaproteobacteria</taxon>
        <taxon>Candidatus Acidulodesulfobacterales</taxon>
        <taxon>Candidatus Acididesulfobacter</taxon>
    </lineage>
</organism>
<comment type="pathway">
    <text evidence="6 7">Carbohydrate biosynthesis; gluconeogenesis.</text>
</comment>
<dbReference type="HAMAP" id="MF_00147_B">
    <property type="entry name" value="TIM_B"/>
    <property type="match status" value="1"/>
</dbReference>
<gene>
    <name evidence="6 8" type="primary">tpiA</name>
    <name evidence="8" type="ORF">EVG15_09885</name>
</gene>
<dbReference type="InterPro" id="IPR022896">
    <property type="entry name" value="TrioseP_Isoase_bac/euk"/>
</dbReference>
<dbReference type="Proteomes" id="UP000319296">
    <property type="component" value="Unassembled WGS sequence"/>
</dbReference>
<dbReference type="UniPathway" id="UPA00138"/>
<dbReference type="GO" id="GO:0019563">
    <property type="term" value="P:glycerol catabolic process"/>
    <property type="evidence" value="ECO:0007669"/>
    <property type="project" value="TreeGrafter"/>
</dbReference>
<sequence>MTDKKIIIAANFKMNKTHVEVRAYLNSFFKKLKELNININDKSDEKCIETVAEIIFAPPFTALNEAYNIIKENIEFGHLVKLASQNIYFESAGAYTGEISIEMIKAFDCLYTIIGHSERRWILNESDDLIAKKIFAVFNYSKKKDLSLIPILCVGENLDIRKSGKAFDFVAEQLDRALSYSKNNLNSNMQNIDDKLMDKNIIEIDELIVAYEPIWAIGTGAPIEPEDGEKMHKFIYKHLNNNYSIKNCSVIYGGSVTEKNINTLMKKEHIDGVLVGGASLDPQSFFNIYKFAVSK</sequence>
<evidence type="ECO:0000256" key="7">
    <source>
        <dbReference type="RuleBase" id="RU363013"/>
    </source>
</evidence>
<name>A0A519BK89_9DELT</name>
<evidence type="ECO:0000313" key="8">
    <source>
        <dbReference type="EMBL" id="RZD17666.1"/>
    </source>
</evidence>
<keyword evidence="4 6" id="KW-0324">Glycolysis</keyword>
<evidence type="ECO:0000313" key="9">
    <source>
        <dbReference type="Proteomes" id="UP000319296"/>
    </source>
</evidence>
<feature type="binding site" evidence="6">
    <location>
        <position position="255"/>
    </location>
    <ligand>
        <name>substrate</name>
    </ligand>
</feature>
<evidence type="ECO:0000256" key="4">
    <source>
        <dbReference type="ARBA" id="ARBA00023152"/>
    </source>
</evidence>
<proteinExistence type="inferred from homology"/>
<feature type="binding site" evidence="6">
    <location>
        <begin position="11"/>
        <end position="13"/>
    </location>
    <ligand>
        <name>substrate</name>
    </ligand>
</feature>
<reference evidence="8 9" key="1">
    <citation type="journal article" date="2019" name="ISME J.">
        <title>Insights into ecological role of a new deltaproteobacterial order Candidatus Acidulodesulfobacterales by metagenomics and metatranscriptomics.</title>
        <authorList>
            <person name="Tan S."/>
            <person name="Liu J."/>
            <person name="Fang Y."/>
            <person name="Hedlund B.P."/>
            <person name="Lian Z.H."/>
            <person name="Huang L.Y."/>
            <person name="Li J.T."/>
            <person name="Huang L.N."/>
            <person name="Li W.J."/>
            <person name="Jiang H.C."/>
            <person name="Dong H.L."/>
            <person name="Shu W.S."/>
        </authorList>
    </citation>
    <scope>NUCLEOTIDE SEQUENCE [LARGE SCALE GENOMIC DNA]</scope>
    <source>
        <strain evidence="8">AP1</strain>
    </source>
</reference>
<evidence type="ECO:0000256" key="1">
    <source>
        <dbReference type="ARBA" id="ARBA00007422"/>
    </source>
</evidence>
<accession>A0A519BK89</accession>
<dbReference type="NCBIfam" id="TIGR00419">
    <property type="entry name" value="tim"/>
    <property type="match status" value="1"/>
</dbReference>
<dbReference type="EMBL" id="SGBB01000026">
    <property type="protein sequence ID" value="RZD17666.1"/>
    <property type="molecule type" value="Genomic_DNA"/>
</dbReference>
<dbReference type="UniPathway" id="UPA00109">
    <property type="reaction ID" value="UER00189"/>
</dbReference>
<dbReference type="PROSITE" id="PS00171">
    <property type="entry name" value="TIM_1"/>
    <property type="match status" value="1"/>
</dbReference>
<comment type="function">
    <text evidence="6">Involved in the gluconeogenesis. Catalyzes stereospecifically the conversion of dihydroxyacetone phosphate (DHAP) to D-glyceraldehyde-3-phosphate (G3P).</text>
</comment>
<evidence type="ECO:0000256" key="3">
    <source>
        <dbReference type="ARBA" id="ARBA00022490"/>
    </source>
</evidence>
<comment type="subunit">
    <text evidence="6 7">Homodimer.</text>
</comment>
<dbReference type="EC" id="5.3.1.1" evidence="6 7"/>
<comment type="catalytic activity">
    <reaction evidence="6 7">
        <text>D-glyceraldehyde 3-phosphate = dihydroxyacetone phosphate</text>
        <dbReference type="Rhea" id="RHEA:18585"/>
        <dbReference type="ChEBI" id="CHEBI:57642"/>
        <dbReference type="ChEBI" id="CHEBI:59776"/>
        <dbReference type="EC" id="5.3.1.1"/>
    </reaction>
</comment>
<feature type="active site" description="Electrophile" evidence="6">
    <location>
        <position position="116"/>
    </location>
</feature>
<dbReference type="PANTHER" id="PTHR21139:SF42">
    <property type="entry name" value="TRIOSEPHOSPHATE ISOMERASE"/>
    <property type="match status" value="1"/>
</dbReference>
<keyword evidence="5 6" id="KW-0413">Isomerase</keyword>
<evidence type="ECO:0000256" key="2">
    <source>
        <dbReference type="ARBA" id="ARBA00022432"/>
    </source>
</evidence>
<dbReference type="InterPro" id="IPR013785">
    <property type="entry name" value="Aldolase_TIM"/>
</dbReference>
<dbReference type="AlphaFoldDB" id="A0A519BK89"/>
<dbReference type="PANTHER" id="PTHR21139">
    <property type="entry name" value="TRIOSEPHOSPHATE ISOMERASE"/>
    <property type="match status" value="1"/>
</dbReference>
<keyword evidence="2 6" id="KW-0312">Gluconeogenesis</keyword>
<evidence type="ECO:0000256" key="5">
    <source>
        <dbReference type="ARBA" id="ARBA00023235"/>
    </source>
</evidence>
<dbReference type="Gene3D" id="3.20.20.70">
    <property type="entry name" value="Aldolase class I"/>
    <property type="match status" value="1"/>
</dbReference>
<dbReference type="GO" id="GO:0006096">
    <property type="term" value="P:glycolytic process"/>
    <property type="evidence" value="ECO:0007669"/>
    <property type="project" value="UniProtKB-UniRule"/>
</dbReference>
<dbReference type="GO" id="GO:0004807">
    <property type="term" value="F:triose-phosphate isomerase activity"/>
    <property type="evidence" value="ECO:0007669"/>
    <property type="project" value="UniProtKB-UniRule"/>
</dbReference>
<dbReference type="InterPro" id="IPR000652">
    <property type="entry name" value="Triosephosphate_isomerase"/>
</dbReference>
<comment type="subcellular location">
    <subcellularLocation>
        <location evidence="6 7">Cytoplasm</location>
    </subcellularLocation>
</comment>
<feature type="binding site" evidence="6">
    <location>
        <position position="218"/>
    </location>
    <ligand>
        <name>substrate</name>
    </ligand>
</feature>
<comment type="pathway">
    <text evidence="6 7">Carbohydrate degradation; glycolysis; D-glyceraldehyde 3-phosphate from glycerone phosphate: step 1/1.</text>
</comment>